<keyword evidence="9" id="KW-0805">Transcription regulation</keyword>
<comment type="subcellular location">
    <subcellularLocation>
        <location evidence="2">Chromosome</location>
        <location evidence="2">Telomere</location>
    </subcellularLocation>
    <subcellularLocation>
        <location evidence="1">Nucleus</location>
    </subcellularLocation>
</comment>
<organism evidence="16 17">
    <name type="scientific">Lasallia pustulata</name>
    <dbReference type="NCBI Taxonomy" id="136370"/>
    <lineage>
        <taxon>Eukaryota</taxon>
        <taxon>Fungi</taxon>
        <taxon>Dikarya</taxon>
        <taxon>Ascomycota</taxon>
        <taxon>Pezizomycotina</taxon>
        <taxon>Lecanoromycetes</taxon>
        <taxon>OSLEUM clade</taxon>
        <taxon>Umbilicariomycetidae</taxon>
        <taxon>Umbilicariales</taxon>
        <taxon>Umbilicariaceae</taxon>
        <taxon>Lasallia</taxon>
    </lineage>
</organism>
<name>A0A1W5CUW7_9LECA</name>
<evidence type="ECO:0000256" key="2">
    <source>
        <dbReference type="ARBA" id="ARBA00004574"/>
    </source>
</evidence>
<comment type="subunit">
    <text evidence="4">Component of the EKC/KEOPS complex composed of at least BUD32, CGI121, GON7, KAE1 and PCC1; the whole complex dimerizes.</text>
</comment>
<sequence>MSLSDSPKVAPTLKAKYVSPSASQTISHSLPPTSPTDPTSKKTAYLSMLRVRIVEMQREVNGLLTAKMEKDKAIAATNGAKVDEKKEEENYGEEVVEDED</sequence>
<keyword evidence="8" id="KW-0779">Telomere</keyword>
<evidence type="ECO:0000256" key="6">
    <source>
        <dbReference type="ARBA" id="ARBA00022454"/>
    </source>
</evidence>
<evidence type="ECO:0000313" key="17">
    <source>
        <dbReference type="Proteomes" id="UP000192927"/>
    </source>
</evidence>
<dbReference type="Proteomes" id="UP000192927">
    <property type="component" value="Unassembled WGS sequence"/>
</dbReference>
<dbReference type="EMBL" id="VXIT01000002">
    <property type="protein sequence ID" value="KAA6414495.1"/>
    <property type="molecule type" value="Genomic_DNA"/>
</dbReference>
<feature type="compositionally biased region" description="Acidic residues" evidence="14">
    <location>
        <begin position="90"/>
        <end position="100"/>
    </location>
</feature>
<dbReference type="Pfam" id="PF08738">
    <property type="entry name" value="Gon7"/>
    <property type="match status" value="1"/>
</dbReference>
<comment type="similarity">
    <text evidence="3">Belongs to the GON7 family.</text>
</comment>
<dbReference type="Proteomes" id="UP000324767">
    <property type="component" value="Unassembled WGS sequence"/>
</dbReference>
<evidence type="ECO:0000256" key="3">
    <source>
        <dbReference type="ARBA" id="ARBA00008529"/>
    </source>
</evidence>
<dbReference type="GO" id="GO:0000781">
    <property type="term" value="C:chromosome, telomeric region"/>
    <property type="evidence" value="ECO:0007669"/>
    <property type="project" value="UniProtKB-SubCell"/>
</dbReference>
<keyword evidence="10" id="KW-0010">Activator</keyword>
<evidence type="ECO:0000256" key="10">
    <source>
        <dbReference type="ARBA" id="ARBA00023159"/>
    </source>
</evidence>
<keyword evidence="6" id="KW-0158">Chromosome</keyword>
<reference evidence="17" key="1">
    <citation type="submission" date="2017-03" db="EMBL/GenBank/DDBJ databases">
        <authorList>
            <person name="Sharma R."/>
            <person name="Thines M."/>
        </authorList>
    </citation>
    <scope>NUCLEOTIDE SEQUENCE [LARGE SCALE GENOMIC DNA]</scope>
</reference>
<evidence type="ECO:0000256" key="5">
    <source>
        <dbReference type="ARBA" id="ARBA00019746"/>
    </source>
</evidence>
<gene>
    <name evidence="15" type="ORF">FRX48_01244</name>
</gene>
<keyword evidence="7" id="KW-0819">tRNA processing</keyword>
<reference evidence="16" key="2">
    <citation type="submission" date="2017-03" db="EMBL/GenBank/DDBJ databases">
        <authorList>
            <person name="Afonso C.L."/>
            <person name="Miller P.J."/>
            <person name="Scott M.A."/>
            <person name="Spackman E."/>
            <person name="Goraichik I."/>
            <person name="Dimitrov K.M."/>
            <person name="Suarez D.L."/>
            <person name="Swayne D.E."/>
        </authorList>
    </citation>
    <scope>NUCLEOTIDE SEQUENCE [LARGE SCALE GENOMIC DNA]</scope>
</reference>
<evidence type="ECO:0000256" key="9">
    <source>
        <dbReference type="ARBA" id="ARBA00023015"/>
    </source>
</evidence>
<evidence type="ECO:0000256" key="8">
    <source>
        <dbReference type="ARBA" id="ARBA00022895"/>
    </source>
</evidence>
<keyword evidence="17" id="KW-1185">Reference proteome</keyword>
<feature type="region of interest" description="Disordered" evidence="14">
    <location>
        <begin position="1"/>
        <end position="43"/>
    </location>
</feature>
<evidence type="ECO:0000313" key="16">
    <source>
        <dbReference type="EMBL" id="SLM34647.1"/>
    </source>
</evidence>
<evidence type="ECO:0000256" key="1">
    <source>
        <dbReference type="ARBA" id="ARBA00004123"/>
    </source>
</evidence>
<dbReference type="InterPro" id="IPR014849">
    <property type="entry name" value="EKC/KEOPS_Gon7"/>
</dbReference>
<evidence type="ECO:0000256" key="4">
    <source>
        <dbReference type="ARBA" id="ARBA00011534"/>
    </source>
</evidence>
<feature type="compositionally biased region" description="Low complexity" evidence="14">
    <location>
        <begin position="27"/>
        <end position="43"/>
    </location>
</feature>
<keyword evidence="12" id="KW-0539">Nucleus</keyword>
<dbReference type="GO" id="GO:0005634">
    <property type="term" value="C:nucleus"/>
    <property type="evidence" value="ECO:0007669"/>
    <property type="project" value="UniProtKB-SubCell"/>
</dbReference>
<evidence type="ECO:0000256" key="12">
    <source>
        <dbReference type="ARBA" id="ARBA00023242"/>
    </source>
</evidence>
<evidence type="ECO:0000313" key="15">
    <source>
        <dbReference type="EMBL" id="KAA6414495.1"/>
    </source>
</evidence>
<evidence type="ECO:0000256" key="11">
    <source>
        <dbReference type="ARBA" id="ARBA00023163"/>
    </source>
</evidence>
<keyword evidence="11" id="KW-0804">Transcription</keyword>
<accession>A0A1W5CUW7</accession>
<dbReference type="GO" id="GO:0008033">
    <property type="term" value="P:tRNA processing"/>
    <property type="evidence" value="ECO:0007669"/>
    <property type="project" value="UniProtKB-KW"/>
</dbReference>
<feature type="region of interest" description="Disordered" evidence="14">
    <location>
        <begin position="78"/>
        <end position="100"/>
    </location>
</feature>
<dbReference type="AlphaFoldDB" id="A0A1W5CUW7"/>
<evidence type="ECO:0000256" key="14">
    <source>
        <dbReference type="SAM" id="MobiDB-lite"/>
    </source>
</evidence>
<evidence type="ECO:0000256" key="13">
    <source>
        <dbReference type="ARBA" id="ARBA00025393"/>
    </source>
</evidence>
<dbReference type="EMBL" id="FWEW01000365">
    <property type="protein sequence ID" value="SLM34647.1"/>
    <property type="molecule type" value="Genomic_DNA"/>
</dbReference>
<evidence type="ECO:0000313" key="18">
    <source>
        <dbReference type="Proteomes" id="UP000324767"/>
    </source>
</evidence>
<proteinExistence type="inferred from homology"/>
<protein>
    <recommendedName>
        <fullName evidence="5">EKC/KEOPS complex subunit GON7</fullName>
    </recommendedName>
</protein>
<dbReference type="OrthoDB" id="2288868at2759"/>
<evidence type="ECO:0000256" key="7">
    <source>
        <dbReference type="ARBA" id="ARBA00022694"/>
    </source>
</evidence>
<comment type="function">
    <text evidence="13">Component of the EKC/KEOPS complex that is required for the formation of a threonylcarbamoyl group on adenosine at position 37 (t(6)A37) in tRNAs that read codons beginning with adenine. The complex is probably involved in the transfer of the threonylcarbamoyl moiety of threonylcarbamoyl-AMP (TC-AMP) to the N6 group of A37. GON7 likely plays a supporting role to the catalytic subunit KAE1 in the complex. The EKC/KEOPS complex also promotes both telomere uncapping and telomere elongation. The complex is required for efficient recruitment of transcriptional coactivators.</text>
</comment>
<reference evidence="15 18" key="3">
    <citation type="submission" date="2019-09" db="EMBL/GenBank/DDBJ databases">
        <title>The hologenome of the rock-dwelling lichen Lasallia pustulata.</title>
        <authorList>
            <person name="Greshake Tzovaras B."/>
            <person name="Segers F."/>
            <person name="Bicker A."/>
            <person name="Dal Grande F."/>
            <person name="Otte J."/>
            <person name="Hankeln T."/>
            <person name="Schmitt I."/>
            <person name="Ebersberger I."/>
        </authorList>
    </citation>
    <scope>NUCLEOTIDE SEQUENCE [LARGE SCALE GENOMIC DNA]</scope>
    <source>
        <strain evidence="15">A1-1</strain>
    </source>
</reference>